<dbReference type="NCBIfam" id="NF008363">
    <property type="entry name" value="PRK11154.1"/>
    <property type="match status" value="1"/>
</dbReference>
<evidence type="ECO:0000256" key="12">
    <source>
        <dbReference type="ARBA" id="ARBA00023239"/>
    </source>
</evidence>
<evidence type="ECO:0000256" key="3">
    <source>
        <dbReference type="ARBA" id="ARBA00008750"/>
    </source>
</evidence>
<name>A0A6M4M9N9_9ALTE</name>
<protein>
    <recommendedName>
        <fullName evidence="4">enoyl-CoA hydratase</fullName>
        <ecNumber evidence="4">4.2.1.17</ecNumber>
    </recommendedName>
</protein>
<keyword evidence="13" id="KW-0511">Multifunctional enzyme</keyword>
<dbReference type="KEGG" id="apel:CA267_003225"/>
<dbReference type="Gene3D" id="3.90.226.10">
    <property type="entry name" value="2-enoyl-CoA Hydratase, Chain A, domain 1"/>
    <property type="match status" value="1"/>
</dbReference>
<keyword evidence="20" id="KW-1185">Reference proteome</keyword>
<evidence type="ECO:0000256" key="7">
    <source>
        <dbReference type="ARBA" id="ARBA00022963"/>
    </source>
</evidence>
<dbReference type="Proteomes" id="UP000219285">
    <property type="component" value="Chromosome"/>
</dbReference>
<evidence type="ECO:0000256" key="8">
    <source>
        <dbReference type="ARBA" id="ARBA00023002"/>
    </source>
</evidence>
<dbReference type="OrthoDB" id="5389341at2"/>
<evidence type="ECO:0000256" key="11">
    <source>
        <dbReference type="ARBA" id="ARBA00023235"/>
    </source>
</evidence>
<reference evidence="19 20" key="2">
    <citation type="submission" date="2020-04" db="EMBL/GenBank/DDBJ databases">
        <title>Complete genome sequence of Alteromonas pelagimontana 5.12T.</title>
        <authorList>
            <person name="Sinha R.K."/>
            <person name="Krishnan K.P."/>
            <person name="Kurian J.P."/>
        </authorList>
    </citation>
    <scope>NUCLEOTIDE SEQUENCE [LARGE SCALE GENOMIC DNA]</scope>
    <source>
        <strain evidence="19 20">5.12</strain>
    </source>
</reference>
<keyword evidence="11 19" id="KW-0413">Isomerase</keyword>
<dbReference type="EC" id="4.2.1.17" evidence="4"/>
<evidence type="ECO:0000313" key="19">
    <source>
        <dbReference type="EMBL" id="QJR79864.1"/>
    </source>
</evidence>
<dbReference type="GO" id="GO:0006635">
    <property type="term" value="P:fatty acid beta-oxidation"/>
    <property type="evidence" value="ECO:0007669"/>
    <property type="project" value="UniProtKB-UniPathway"/>
</dbReference>
<dbReference type="AlphaFoldDB" id="A0A6M4M9N9"/>
<dbReference type="InterPro" id="IPR050136">
    <property type="entry name" value="FA_oxidation_alpha_subunit"/>
</dbReference>
<dbReference type="InterPro" id="IPR006176">
    <property type="entry name" value="3-OHacyl-CoA_DH_NAD-bd"/>
</dbReference>
<reference evidence="20" key="1">
    <citation type="submission" date="2014-12" db="EMBL/GenBank/DDBJ databases">
        <title>Complete genome sequence of a multi-drug resistant Klebsiella pneumoniae.</title>
        <authorList>
            <person name="Hua X."/>
            <person name="Chen Q."/>
            <person name="Li X."/>
            <person name="Feng Y."/>
            <person name="Ruan Z."/>
            <person name="Yu Y."/>
        </authorList>
    </citation>
    <scope>NUCLEOTIDE SEQUENCE [LARGE SCALE GENOMIC DNA]</scope>
    <source>
        <strain evidence="20">5.12</strain>
    </source>
</reference>
<dbReference type="InterPro" id="IPR008927">
    <property type="entry name" value="6-PGluconate_DH-like_C_sf"/>
</dbReference>
<dbReference type="GO" id="GO:0070403">
    <property type="term" value="F:NAD+ binding"/>
    <property type="evidence" value="ECO:0007669"/>
    <property type="project" value="InterPro"/>
</dbReference>
<keyword evidence="6" id="KW-0276">Fatty acid metabolism</keyword>
<dbReference type="EMBL" id="CP052766">
    <property type="protein sequence ID" value="QJR79864.1"/>
    <property type="molecule type" value="Genomic_DNA"/>
</dbReference>
<dbReference type="Gene3D" id="3.40.50.720">
    <property type="entry name" value="NAD(P)-binding Rossmann-like Domain"/>
    <property type="match status" value="1"/>
</dbReference>
<evidence type="ECO:0000259" key="18">
    <source>
        <dbReference type="Pfam" id="PF02737"/>
    </source>
</evidence>
<evidence type="ECO:0000259" key="17">
    <source>
        <dbReference type="Pfam" id="PF00725"/>
    </source>
</evidence>
<dbReference type="InterPro" id="IPR036291">
    <property type="entry name" value="NAD(P)-bd_dom_sf"/>
</dbReference>
<dbReference type="Gene3D" id="1.10.1040.50">
    <property type="match status" value="1"/>
</dbReference>
<keyword evidence="8 19" id="KW-0560">Oxidoreductase</keyword>
<dbReference type="InterPro" id="IPR006180">
    <property type="entry name" value="3-OHacyl-CoA_DH_CS"/>
</dbReference>
<evidence type="ECO:0000256" key="15">
    <source>
        <dbReference type="RuleBase" id="RU003707"/>
    </source>
</evidence>
<dbReference type="CDD" id="cd06558">
    <property type="entry name" value="crotonase-like"/>
    <property type="match status" value="1"/>
</dbReference>
<evidence type="ECO:0000313" key="20">
    <source>
        <dbReference type="Proteomes" id="UP000219285"/>
    </source>
</evidence>
<evidence type="ECO:0000256" key="4">
    <source>
        <dbReference type="ARBA" id="ARBA00012076"/>
    </source>
</evidence>
<evidence type="ECO:0000256" key="10">
    <source>
        <dbReference type="ARBA" id="ARBA00023098"/>
    </source>
</evidence>
<comment type="similarity">
    <text evidence="15">Belongs to the enoyl-CoA hydratase/isomerase family.</text>
</comment>
<keyword evidence="12 19" id="KW-0456">Lyase</keyword>
<dbReference type="PANTHER" id="PTHR43612">
    <property type="entry name" value="TRIFUNCTIONAL ENZYME SUBUNIT ALPHA"/>
    <property type="match status" value="1"/>
</dbReference>
<dbReference type="GO" id="GO:0004300">
    <property type="term" value="F:enoyl-CoA hydratase activity"/>
    <property type="evidence" value="ECO:0007669"/>
    <property type="project" value="UniProtKB-EC"/>
</dbReference>
<dbReference type="PROSITE" id="PS00067">
    <property type="entry name" value="3HCDH"/>
    <property type="match status" value="1"/>
</dbReference>
<comment type="catalytic activity">
    <reaction evidence="14">
        <text>a (3S)-3-hydroxyacyl-CoA + NAD(+) = a 3-oxoacyl-CoA + NADH + H(+)</text>
        <dbReference type="Rhea" id="RHEA:22432"/>
        <dbReference type="ChEBI" id="CHEBI:15378"/>
        <dbReference type="ChEBI" id="CHEBI:57318"/>
        <dbReference type="ChEBI" id="CHEBI:57540"/>
        <dbReference type="ChEBI" id="CHEBI:57945"/>
        <dbReference type="ChEBI" id="CHEBI:90726"/>
        <dbReference type="EC" id="1.1.1.35"/>
    </reaction>
</comment>
<feature type="domain" description="3-hydroxyacyl-CoA dehydrogenase NAD binding" evidence="18">
    <location>
        <begin position="328"/>
        <end position="507"/>
    </location>
</feature>
<dbReference type="InterPro" id="IPR018376">
    <property type="entry name" value="Enoyl-CoA_hyd/isom_CS"/>
</dbReference>
<dbReference type="RefSeq" id="WP_075608819.1">
    <property type="nucleotide sequence ID" value="NZ_CP052766.1"/>
</dbReference>
<dbReference type="Pfam" id="PF02737">
    <property type="entry name" value="3HCDH_N"/>
    <property type="match status" value="1"/>
</dbReference>
<dbReference type="InterPro" id="IPR012802">
    <property type="entry name" value="FadJ"/>
</dbReference>
<comment type="pathway">
    <text evidence="1">Lipid metabolism; fatty acid beta-oxidation.</text>
</comment>
<evidence type="ECO:0000256" key="5">
    <source>
        <dbReference type="ARBA" id="ARBA00022490"/>
    </source>
</evidence>
<keyword evidence="9" id="KW-0520">NAD</keyword>
<evidence type="ECO:0000256" key="16">
    <source>
        <dbReference type="SAM" id="MobiDB-lite"/>
    </source>
</evidence>
<dbReference type="SUPFAM" id="SSF48179">
    <property type="entry name" value="6-phosphogluconate dehydrogenase C-terminal domain-like"/>
    <property type="match status" value="2"/>
</dbReference>
<organism evidence="19 20">
    <name type="scientific">Alteromonas pelagimontana</name>
    <dbReference type="NCBI Taxonomy" id="1858656"/>
    <lineage>
        <taxon>Bacteria</taxon>
        <taxon>Pseudomonadati</taxon>
        <taxon>Pseudomonadota</taxon>
        <taxon>Gammaproteobacteria</taxon>
        <taxon>Alteromonadales</taxon>
        <taxon>Alteromonadaceae</taxon>
        <taxon>Alteromonas/Salinimonas group</taxon>
        <taxon>Alteromonas</taxon>
    </lineage>
</organism>
<dbReference type="InterPro" id="IPR029045">
    <property type="entry name" value="ClpP/crotonase-like_dom_sf"/>
</dbReference>
<keyword evidence="5" id="KW-0963">Cytoplasm</keyword>
<proteinExistence type="inferred from homology"/>
<evidence type="ECO:0000256" key="1">
    <source>
        <dbReference type="ARBA" id="ARBA00005005"/>
    </source>
</evidence>
<dbReference type="SUPFAM" id="SSF51735">
    <property type="entry name" value="NAD(P)-binding Rossmann-fold domains"/>
    <property type="match status" value="1"/>
</dbReference>
<dbReference type="PANTHER" id="PTHR43612:SF3">
    <property type="entry name" value="TRIFUNCTIONAL ENZYME SUBUNIT ALPHA, MITOCHONDRIAL"/>
    <property type="match status" value="1"/>
</dbReference>
<evidence type="ECO:0000256" key="9">
    <source>
        <dbReference type="ARBA" id="ARBA00023027"/>
    </source>
</evidence>
<dbReference type="Pfam" id="PF00378">
    <property type="entry name" value="ECH_1"/>
    <property type="match status" value="1"/>
</dbReference>
<evidence type="ECO:0000256" key="6">
    <source>
        <dbReference type="ARBA" id="ARBA00022832"/>
    </source>
</evidence>
<dbReference type="Pfam" id="PF00725">
    <property type="entry name" value="3HCDH"/>
    <property type="match status" value="1"/>
</dbReference>
<sequence length="721" mass="77958">MTQDHNTQVNSANATPQNGAFTLTKQDSGIAVLTMDVPGESMNTLKAAFKEEITAMLDDIEADSSIKGVILTSGKPSSFVAGADISMLSNCQTEEDARALAAGGQAVFDRIEKMRATFVAAIHGAALGGGLELALACHYRVCTDSSKTQLGLPEVQLGLLPGSGGTQRLPRLIGIQQAMKMMLTGAPARPKQAKKYGIVDDVVPQSVLMDVAAQYALKDKPSRQNPQKGMLNKALEQTSFGRNFLFKKAREQTFSKTRGNYPAPPQIINVIETGMNEGMRAGLAAEADAFGKLVMTAESFQLRQIFFATTEMKKEEGVAGVSPAKVKKVGVLGGGLMGGGIAYVTATKAGAPVRIKDVRPEGIANAMKYSYDLLNKKVKRRFISKNEMQKDMSMLTGTLDYRGMEDTEMVIEAVFEDVELKQQMVADVESHCKETTIFASNTSSIPITQIAAKAIRPGNVIGLHYFSPVDKMPLAEVIAHDATSDDTISTTVEFARRQGKTPIVVKDGAGFYVNRILAPYMNEAASLVLAGEPIDHIDKSLVKFGFPIGPIKLLDEVGIDVGTKIIPILVAEFGERFTAPGAFEKVLADDRKGKKNKKGFYSYEGKKPGKEVDESIYSLLGVSPIASKSEKTIAERCVLLMLNEAARCLDEGVIRNARDGDIGAIFGIGFPPFLGGPFRYMDTLGIKNVVERLLHYEQNGSRNFSPAEVLVTMAENEQTFY</sequence>
<evidence type="ECO:0000256" key="14">
    <source>
        <dbReference type="ARBA" id="ARBA00049556"/>
    </source>
</evidence>
<dbReference type="InterPro" id="IPR001753">
    <property type="entry name" value="Enoyl-CoA_hydra/iso"/>
</dbReference>
<evidence type="ECO:0000256" key="13">
    <source>
        <dbReference type="ARBA" id="ARBA00023268"/>
    </source>
</evidence>
<dbReference type="GO" id="GO:0008692">
    <property type="term" value="F:3-hydroxybutyryl-CoA epimerase activity"/>
    <property type="evidence" value="ECO:0007669"/>
    <property type="project" value="InterPro"/>
</dbReference>
<comment type="similarity">
    <text evidence="3">In the N-terminal section; belongs to the enoyl-CoA hydratase/isomerase family.</text>
</comment>
<keyword evidence="7" id="KW-0442">Lipid degradation</keyword>
<dbReference type="NCBIfam" id="TIGR02440">
    <property type="entry name" value="FadJ"/>
    <property type="match status" value="1"/>
</dbReference>
<gene>
    <name evidence="19" type="primary">fadJ</name>
    <name evidence="19" type="ORF">CA267_003225</name>
</gene>
<feature type="region of interest" description="Disordered" evidence="16">
    <location>
        <begin position="1"/>
        <end position="21"/>
    </location>
</feature>
<evidence type="ECO:0000256" key="2">
    <source>
        <dbReference type="ARBA" id="ARBA00007005"/>
    </source>
</evidence>
<comment type="similarity">
    <text evidence="2">In the central section; belongs to the 3-hydroxyacyl-CoA dehydrogenase family.</text>
</comment>
<dbReference type="PROSITE" id="PS00166">
    <property type="entry name" value="ENOYL_COA_HYDRATASE"/>
    <property type="match status" value="1"/>
</dbReference>
<dbReference type="GO" id="GO:0016509">
    <property type="term" value="F:long-chain (3S)-3-hydroxyacyl-CoA dehydrogenase (NAD+) activity"/>
    <property type="evidence" value="ECO:0007669"/>
    <property type="project" value="TreeGrafter"/>
</dbReference>
<feature type="domain" description="3-hydroxyacyl-CoA dehydrogenase C-terminal" evidence="17">
    <location>
        <begin position="510"/>
        <end position="603"/>
    </location>
</feature>
<dbReference type="FunFam" id="3.90.226.10:FF:000011">
    <property type="entry name" value="Fatty acid oxidation complex subunit alpha"/>
    <property type="match status" value="1"/>
</dbReference>
<dbReference type="InterPro" id="IPR006108">
    <property type="entry name" value="3HC_DH_C"/>
</dbReference>
<dbReference type="FunFam" id="3.40.50.720:FF:000009">
    <property type="entry name" value="Fatty oxidation complex, alpha subunit"/>
    <property type="match status" value="1"/>
</dbReference>
<dbReference type="SUPFAM" id="SSF52096">
    <property type="entry name" value="ClpP/crotonase"/>
    <property type="match status" value="1"/>
</dbReference>
<dbReference type="UniPathway" id="UPA00659"/>
<keyword evidence="10" id="KW-0443">Lipid metabolism</keyword>
<accession>A0A6M4M9N9</accession>